<keyword evidence="1" id="KW-0732">Signal</keyword>
<accession>A0A178MVP2</accession>
<feature type="signal peptide" evidence="1">
    <location>
        <begin position="1"/>
        <end position="21"/>
    </location>
</feature>
<dbReference type="AlphaFoldDB" id="A0A178MVP2"/>
<keyword evidence="3" id="KW-1185">Reference proteome</keyword>
<reference evidence="2 3" key="1">
    <citation type="submission" date="2016-04" db="EMBL/GenBank/DDBJ databases">
        <title>Draft genome sequence of freshwater magnetotactic bacteria Magnetospirillum marisnigri SP-1 and Magnetospirillum moscoviense BB-1.</title>
        <authorList>
            <person name="Koziaeva V."/>
            <person name="Dziuba M.V."/>
            <person name="Ivanov T.M."/>
            <person name="Kuznetsov B."/>
            <person name="Grouzdev D.S."/>
        </authorList>
    </citation>
    <scope>NUCLEOTIDE SEQUENCE [LARGE SCALE GENOMIC DNA]</scope>
    <source>
        <strain evidence="2 3">SP-1</strain>
    </source>
</reference>
<dbReference type="RefSeq" id="WP_068490256.1">
    <property type="nucleotide sequence ID" value="NZ_LWQT01000040.1"/>
</dbReference>
<sequence>MRRLAAILGLAALLSPLGAEAAKPKRCFSTTEVSAEREIRHGIYMREAAKRCDGDYIKGANAMWQKFEAAQGTKFKAANGKRIKAWQREFPDDWQFKMNHADGRLVTYARHMPRTTGLCENIDELLQELDKRGYAAFTVQSKTIHNEVIEDYKVCN</sequence>
<evidence type="ECO:0000313" key="3">
    <source>
        <dbReference type="Proteomes" id="UP000078428"/>
    </source>
</evidence>
<dbReference type="STRING" id="1285242.A6A04_14295"/>
<organism evidence="2 3">
    <name type="scientific">Paramagnetospirillum marisnigri</name>
    <dbReference type="NCBI Taxonomy" id="1285242"/>
    <lineage>
        <taxon>Bacteria</taxon>
        <taxon>Pseudomonadati</taxon>
        <taxon>Pseudomonadota</taxon>
        <taxon>Alphaproteobacteria</taxon>
        <taxon>Rhodospirillales</taxon>
        <taxon>Magnetospirillaceae</taxon>
        <taxon>Paramagnetospirillum</taxon>
    </lineage>
</organism>
<protein>
    <submittedName>
        <fullName evidence="2">Uncharacterized protein</fullName>
    </submittedName>
</protein>
<comment type="caution">
    <text evidence="2">The sequence shown here is derived from an EMBL/GenBank/DDBJ whole genome shotgun (WGS) entry which is preliminary data.</text>
</comment>
<gene>
    <name evidence="2" type="ORF">A6A04_14295</name>
</gene>
<evidence type="ECO:0000313" key="2">
    <source>
        <dbReference type="EMBL" id="OAN53129.1"/>
    </source>
</evidence>
<evidence type="ECO:0000256" key="1">
    <source>
        <dbReference type="SAM" id="SignalP"/>
    </source>
</evidence>
<name>A0A178MVP2_9PROT</name>
<feature type="chain" id="PRO_5008092282" evidence="1">
    <location>
        <begin position="22"/>
        <end position="156"/>
    </location>
</feature>
<dbReference type="Proteomes" id="UP000078428">
    <property type="component" value="Unassembled WGS sequence"/>
</dbReference>
<proteinExistence type="predicted"/>
<dbReference type="OrthoDB" id="7353353at2"/>
<dbReference type="EMBL" id="LWQT01000040">
    <property type="protein sequence ID" value="OAN53129.1"/>
    <property type="molecule type" value="Genomic_DNA"/>
</dbReference>